<sequence>MYHHLPSQWPTPADVTPKPTAPRPPPEPYFVPTASKNATIRQGDPAFLSCQVENLGAYTVSWIRVRDLHILTVDRYTYTADQRFQSLHNNETGEWTLNIKWTERKDTGIYECQVSTLPVKSLALYLIVLDYLYLAATTQILEGTMVYGYKGEDLNLTCMVNHNYDRRPNHVIWYHQNDIVAYEQLRKRDRSPLNSITSYHLIRNVDFDDAGNYTCAPDIYTSASTIVHILDGDEMQSAKSNAASAFGTLPVTTVTALAWTTVFGLLCILYCHPDNAR</sequence>
<dbReference type="InParanoid" id="B0XCX6"/>
<dbReference type="InterPro" id="IPR003598">
    <property type="entry name" value="Ig_sub2"/>
</dbReference>
<organism>
    <name type="scientific">Culex quinquefasciatus</name>
    <name type="common">Southern house mosquito</name>
    <name type="synonym">Culex pungens</name>
    <dbReference type="NCBI Taxonomy" id="7176"/>
    <lineage>
        <taxon>Eukaryota</taxon>
        <taxon>Metazoa</taxon>
        <taxon>Ecdysozoa</taxon>
        <taxon>Arthropoda</taxon>
        <taxon>Hexapoda</taxon>
        <taxon>Insecta</taxon>
        <taxon>Pterygota</taxon>
        <taxon>Neoptera</taxon>
        <taxon>Endopterygota</taxon>
        <taxon>Diptera</taxon>
        <taxon>Nematocera</taxon>
        <taxon>Culicoidea</taxon>
        <taxon>Culicidae</taxon>
        <taxon>Culicinae</taxon>
        <taxon>Culicini</taxon>
        <taxon>Culex</taxon>
        <taxon>Culex</taxon>
    </lineage>
</organism>
<dbReference type="PANTHER" id="PTHR23279">
    <property type="entry name" value="DEFECTIVE PROBOSCIS EXTENSION RESPONSE DPR -RELATED"/>
    <property type="match status" value="1"/>
</dbReference>
<feature type="domain" description="Ig-like" evidence="3">
    <location>
        <begin position="150"/>
        <end position="215"/>
    </location>
</feature>
<dbReference type="VEuPathDB" id="VectorBase:CQUJHB014532"/>
<dbReference type="SMART" id="SM00409">
    <property type="entry name" value="IG"/>
    <property type="match status" value="2"/>
</dbReference>
<dbReference type="PROSITE" id="PS50835">
    <property type="entry name" value="IG_LIKE"/>
    <property type="match status" value="2"/>
</dbReference>
<keyword evidence="6" id="KW-1185">Reference proteome</keyword>
<dbReference type="InterPro" id="IPR007110">
    <property type="entry name" value="Ig-like_dom"/>
</dbReference>
<dbReference type="Proteomes" id="UP000002320">
    <property type="component" value="Unassembled WGS sequence"/>
</dbReference>
<proteinExistence type="predicted"/>
<keyword evidence="2" id="KW-0472">Membrane</keyword>
<dbReference type="InterPro" id="IPR036179">
    <property type="entry name" value="Ig-like_dom_sf"/>
</dbReference>
<feature type="compositionally biased region" description="Pro residues" evidence="1">
    <location>
        <begin position="19"/>
        <end position="28"/>
    </location>
</feature>
<dbReference type="Gene3D" id="2.60.40.10">
    <property type="entry name" value="Immunoglobulins"/>
    <property type="match status" value="2"/>
</dbReference>
<dbReference type="SUPFAM" id="SSF48726">
    <property type="entry name" value="Immunoglobulin"/>
    <property type="match status" value="2"/>
</dbReference>
<dbReference type="GO" id="GO:0032589">
    <property type="term" value="C:neuron projection membrane"/>
    <property type="evidence" value="ECO:0007669"/>
    <property type="project" value="TreeGrafter"/>
</dbReference>
<dbReference type="AlphaFoldDB" id="B0XCX6"/>
<dbReference type="STRING" id="7176.B0XCX6"/>
<accession>B0XCX6</accession>
<evidence type="ECO:0000313" key="5">
    <source>
        <dbReference type="EnsemblMetazoa" id="CPIJ017097-PA"/>
    </source>
</evidence>
<evidence type="ECO:0000259" key="3">
    <source>
        <dbReference type="PROSITE" id="PS50835"/>
    </source>
</evidence>
<protein>
    <recommendedName>
        <fullName evidence="3">Ig-like domain-containing protein</fullName>
    </recommendedName>
</protein>
<evidence type="ECO:0000313" key="4">
    <source>
        <dbReference type="EMBL" id="EDS45171.1"/>
    </source>
</evidence>
<dbReference type="InterPro" id="IPR013098">
    <property type="entry name" value="Ig_I-set"/>
</dbReference>
<dbReference type="Pfam" id="PF13927">
    <property type="entry name" value="Ig_3"/>
    <property type="match status" value="1"/>
</dbReference>
<dbReference type="MEROPS" id="I43.001"/>
<dbReference type="Pfam" id="PF07679">
    <property type="entry name" value="I-set"/>
    <property type="match status" value="1"/>
</dbReference>
<dbReference type="EnsemblMetazoa" id="CPIJ017097-RA">
    <property type="protein sequence ID" value="CPIJ017097-PA"/>
    <property type="gene ID" value="CPIJ017097"/>
</dbReference>
<dbReference type="VEuPathDB" id="VectorBase:CPIJ017097"/>
<feature type="region of interest" description="Disordered" evidence="1">
    <location>
        <begin position="1"/>
        <end position="28"/>
    </location>
</feature>
<dbReference type="OrthoDB" id="190835at2759"/>
<evidence type="ECO:0000256" key="1">
    <source>
        <dbReference type="SAM" id="MobiDB-lite"/>
    </source>
</evidence>
<name>B0XCX6_CULQU</name>
<reference evidence="4" key="1">
    <citation type="submission" date="2007-03" db="EMBL/GenBank/DDBJ databases">
        <title>Annotation of Culex pipiens quinquefasciatus.</title>
        <authorList>
            <consortium name="The Broad Institute Genome Sequencing Platform"/>
            <person name="Atkinson P.W."/>
            <person name="Hemingway J."/>
            <person name="Christensen B.M."/>
            <person name="Higgs S."/>
            <person name="Kodira C."/>
            <person name="Hannick L."/>
            <person name="Megy K."/>
            <person name="O'Leary S."/>
            <person name="Pearson M."/>
            <person name="Haas B.J."/>
            <person name="Mauceli E."/>
            <person name="Wortman J.R."/>
            <person name="Lee N.H."/>
            <person name="Guigo R."/>
            <person name="Stanke M."/>
            <person name="Alvarado L."/>
            <person name="Amedeo P."/>
            <person name="Antoine C.H."/>
            <person name="Arensburger P."/>
            <person name="Bidwell S.L."/>
            <person name="Crawford M."/>
            <person name="Camaro F."/>
            <person name="Devon K."/>
            <person name="Engels R."/>
            <person name="Hammond M."/>
            <person name="Howarth C."/>
            <person name="Koehrsen M."/>
            <person name="Lawson D."/>
            <person name="Montgomery P."/>
            <person name="Nene V."/>
            <person name="Nusbaum C."/>
            <person name="Puiu D."/>
            <person name="Romero-Severson J."/>
            <person name="Severson D.W."/>
            <person name="Shumway M."/>
            <person name="Sisk P."/>
            <person name="Stolte C."/>
            <person name="Zeng Q."/>
            <person name="Eisenstadt E."/>
            <person name="Fraser-Liggett C."/>
            <person name="Strausberg R."/>
            <person name="Galagan J."/>
            <person name="Birren B."/>
            <person name="Collins F.H."/>
        </authorList>
    </citation>
    <scope>NUCLEOTIDE SEQUENCE [LARGE SCALE GENOMIC DNA]</scope>
    <source>
        <strain evidence="4">JHB</strain>
    </source>
</reference>
<dbReference type="EMBL" id="DS232726">
    <property type="protein sequence ID" value="EDS45171.1"/>
    <property type="molecule type" value="Genomic_DNA"/>
</dbReference>
<dbReference type="FunFam" id="2.60.40.10:FF:000129">
    <property type="entry name" value="CLUMA_CG018772, isoform A"/>
    <property type="match status" value="1"/>
</dbReference>
<dbReference type="GO" id="GO:0050808">
    <property type="term" value="P:synapse organization"/>
    <property type="evidence" value="ECO:0007669"/>
    <property type="project" value="TreeGrafter"/>
</dbReference>
<dbReference type="InterPro" id="IPR037448">
    <property type="entry name" value="Zig-8"/>
</dbReference>
<dbReference type="SMART" id="SM00408">
    <property type="entry name" value="IGc2"/>
    <property type="match status" value="2"/>
</dbReference>
<dbReference type="PANTHER" id="PTHR23279:SF46">
    <property type="entry name" value="DEFECTIVE PROBOSCIS EXTENSION RESPONSE 10, ISOFORM A-RELATED"/>
    <property type="match status" value="1"/>
</dbReference>
<evidence type="ECO:0000313" key="6">
    <source>
        <dbReference type="Proteomes" id="UP000002320"/>
    </source>
</evidence>
<dbReference type="HOGENOM" id="CLU_046341_3_0_1"/>
<keyword evidence="2" id="KW-0812">Transmembrane</keyword>
<dbReference type="InterPro" id="IPR003599">
    <property type="entry name" value="Ig_sub"/>
</dbReference>
<keyword evidence="2" id="KW-1133">Transmembrane helix</keyword>
<evidence type="ECO:0000256" key="2">
    <source>
        <dbReference type="SAM" id="Phobius"/>
    </source>
</evidence>
<dbReference type="OMA" id="SISWVRH"/>
<dbReference type="InterPro" id="IPR013783">
    <property type="entry name" value="Ig-like_fold"/>
</dbReference>
<dbReference type="KEGG" id="cqu:CpipJ_CPIJ017097"/>
<dbReference type="eggNOG" id="KOG3510">
    <property type="taxonomic scope" value="Eukaryota"/>
</dbReference>
<gene>
    <name evidence="5" type="primary">6050996</name>
    <name evidence="4" type="ORF">CpipJ_CPIJ017097</name>
</gene>
<feature type="transmembrane region" description="Helical" evidence="2">
    <location>
        <begin position="249"/>
        <end position="271"/>
    </location>
</feature>
<dbReference type="CDD" id="cd00096">
    <property type="entry name" value="Ig"/>
    <property type="match status" value="1"/>
</dbReference>
<reference evidence="5" key="2">
    <citation type="submission" date="2021-02" db="UniProtKB">
        <authorList>
            <consortium name="EnsemblMetazoa"/>
        </authorList>
    </citation>
    <scope>IDENTIFICATION</scope>
    <source>
        <strain evidence="5">JHB</strain>
    </source>
</reference>
<feature type="domain" description="Ig-like" evidence="3">
    <location>
        <begin position="28"/>
        <end position="123"/>
    </location>
</feature>